<dbReference type="EMBL" id="GGEC01088373">
    <property type="protein sequence ID" value="MBX68857.1"/>
    <property type="molecule type" value="Transcribed_RNA"/>
</dbReference>
<reference evidence="1" key="1">
    <citation type="submission" date="2018-02" db="EMBL/GenBank/DDBJ databases">
        <title>Rhizophora mucronata_Transcriptome.</title>
        <authorList>
            <person name="Meera S.P."/>
            <person name="Sreeshan A."/>
            <person name="Augustine A."/>
        </authorList>
    </citation>
    <scope>NUCLEOTIDE SEQUENCE</scope>
    <source>
        <tissue evidence="1">Leaf</tissue>
    </source>
</reference>
<accession>A0A2P2QPI5</accession>
<protein>
    <submittedName>
        <fullName evidence="1">Uncharacterized protein</fullName>
    </submittedName>
</protein>
<name>A0A2P2QPI5_RHIMU</name>
<dbReference type="AlphaFoldDB" id="A0A2P2QPI5"/>
<sequence>MPKALNHNTCLYQYGKSPFLSLSFPVYSEY</sequence>
<proteinExistence type="predicted"/>
<organism evidence="1">
    <name type="scientific">Rhizophora mucronata</name>
    <name type="common">Asiatic mangrove</name>
    <dbReference type="NCBI Taxonomy" id="61149"/>
    <lineage>
        <taxon>Eukaryota</taxon>
        <taxon>Viridiplantae</taxon>
        <taxon>Streptophyta</taxon>
        <taxon>Embryophyta</taxon>
        <taxon>Tracheophyta</taxon>
        <taxon>Spermatophyta</taxon>
        <taxon>Magnoliopsida</taxon>
        <taxon>eudicotyledons</taxon>
        <taxon>Gunneridae</taxon>
        <taxon>Pentapetalae</taxon>
        <taxon>rosids</taxon>
        <taxon>fabids</taxon>
        <taxon>Malpighiales</taxon>
        <taxon>Rhizophoraceae</taxon>
        <taxon>Rhizophora</taxon>
    </lineage>
</organism>
<evidence type="ECO:0000313" key="1">
    <source>
        <dbReference type="EMBL" id="MBX68857.1"/>
    </source>
</evidence>